<keyword evidence="2" id="KW-1185">Reference proteome</keyword>
<gene>
    <name evidence="1" type="ORF">SAMN04489742_2305</name>
</gene>
<reference evidence="1 2" key="1">
    <citation type="submission" date="2016-10" db="EMBL/GenBank/DDBJ databases">
        <authorList>
            <person name="de Groot N.N."/>
        </authorList>
    </citation>
    <scope>NUCLEOTIDE SEQUENCE [LARGE SCALE GENOMIC DNA]</scope>
    <source>
        <strain evidence="1 2">DSM 20117</strain>
    </source>
</reference>
<accession>A0A1H1D7X7</accession>
<proteinExistence type="predicted"/>
<evidence type="ECO:0000313" key="2">
    <source>
        <dbReference type="Proteomes" id="UP000181917"/>
    </source>
</evidence>
<sequence>MGPRYSRASGHSILQRIPRGKKAVTVGINPRWHLEAPAIEWAVERPLEFAHAASQDASMQRLLLLSLILS</sequence>
<dbReference type="EMBL" id="FNKH01000002">
    <property type="protein sequence ID" value="SDQ72552.1"/>
    <property type="molecule type" value="Genomic_DNA"/>
</dbReference>
<organism evidence="1 2">
    <name type="scientific">Crystallibacter crystallopoietes</name>
    <dbReference type="NCBI Taxonomy" id="37928"/>
    <lineage>
        <taxon>Bacteria</taxon>
        <taxon>Bacillati</taxon>
        <taxon>Actinomycetota</taxon>
        <taxon>Actinomycetes</taxon>
        <taxon>Micrococcales</taxon>
        <taxon>Micrococcaceae</taxon>
        <taxon>Crystallibacter</taxon>
    </lineage>
</organism>
<dbReference type="Proteomes" id="UP000181917">
    <property type="component" value="Unassembled WGS sequence"/>
</dbReference>
<name>A0A1H1D7X7_9MICC</name>
<protein>
    <submittedName>
        <fullName evidence="1">Uncharacterized protein</fullName>
    </submittedName>
</protein>
<dbReference type="AlphaFoldDB" id="A0A1H1D7X7"/>
<evidence type="ECO:0000313" key="1">
    <source>
        <dbReference type="EMBL" id="SDQ72552.1"/>
    </source>
</evidence>